<keyword evidence="1" id="KW-0560">Oxidoreductase</keyword>
<comment type="caution">
    <text evidence="1">The sequence shown here is derived from an EMBL/GenBank/DDBJ whole genome shotgun (WGS) entry which is preliminary data.</text>
</comment>
<dbReference type="Pfam" id="PF05721">
    <property type="entry name" value="PhyH"/>
    <property type="match status" value="1"/>
</dbReference>
<evidence type="ECO:0000313" key="2">
    <source>
        <dbReference type="Proteomes" id="UP000222310"/>
    </source>
</evidence>
<dbReference type="GO" id="GO:0016706">
    <property type="term" value="F:2-oxoglutarate-dependent dioxygenase activity"/>
    <property type="evidence" value="ECO:0007669"/>
    <property type="project" value="UniProtKB-ARBA"/>
</dbReference>
<keyword evidence="1" id="KW-0223">Dioxygenase</keyword>
<dbReference type="SUPFAM" id="SSF51197">
    <property type="entry name" value="Clavaminate synthase-like"/>
    <property type="match status" value="1"/>
</dbReference>
<dbReference type="GO" id="GO:0005506">
    <property type="term" value="F:iron ion binding"/>
    <property type="evidence" value="ECO:0007669"/>
    <property type="project" value="UniProtKB-ARBA"/>
</dbReference>
<reference evidence="1 2" key="1">
    <citation type="submission" date="2015-02" db="EMBL/GenBank/DDBJ databases">
        <title>Nostoc linckia genome annotation.</title>
        <authorList>
            <person name="Zhou Z."/>
        </authorList>
    </citation>
    <scope>NUCLEOTIDE SEQUENCE [LARGE SCALE GENOMIC DNA]</scope>
    <source>
        <strain evidence="2">z8</strain>
    </source>
</reference>
<dbReference type="Proteomes" id="UP000222310">
    <property type="component" value="Unassembled WGS sequence"/>
</dbReference>
<dbReference type="PANTHER" id="PTHR20883:SF48">
    <property type="entry name" value="ECTOINE DIOXYGENASE"/>
    <property type="match status" value="1"/>
</dbReference>
<sequence>MYLTEEQLSIYKAQGFLVLPEYFSRAEIEVMKAELSGLSVKDSPKRILEKDGKTVRSLHGVHTSNNVFNCLTRHPFIVEPAMQIVGSEVYIYQFKINIKAAFSGDIWKWHQDYIYWRKEDGMPRPQVVNAMCLLDDMNEFNGPLFVIPGSHREEMIDVTVHNSRETSKNVHNSSDSPGWMSSFSANLKYSLNQELITNLVSKYGIAFIKAAAGSVVFFDSNIVHASTNNISPFGRSTVIITYNSIENIPSPVVKPRPDFLVSQDYRPVIPLACDILSEHSITKISKLR</sequence>
<dbReference type="PANTHER" id="PTHR20883">
    <property type="entry name" value="PHYTANOYL-COA DIOXYGENASE DOMAIN CONTAINING 1"/>
    <property type="match status" value="1"/>
</dbReference>
<dbReference type="RefSeq" id="WP_099069892.1">
    <property type="nucleotide sequence ID" value="NZ_LAHD01000087.1"/>
</dbReference>
<accession>A0A9Q5Z8G3</accession>
<name>A0A9Q5Z8G3_NOSLI</name>
<proteinExistence type="predicted"/>
<protein>
    <submittedName>
        <fullName evidence="1">Phytanoyl-CoA dioxygenase</fullName>
    </submittedName>
</protein>
<dbReference type="AlphaFoldDB" id="A0A9Q5Z8G3"/>
<dbReference type="EMBL" id="LAHD01000087">
    <property type="protein sequence ID" value="PHJ99597.1"/>
    <property type="molecule type" value="Genomic_DNA"/>
</dbReference>
<dbReference type="Gene3D" id="2.60.120.620">
    <property type="entry name" value="q2cbj1_9rhob like domain"/>
    <property type="match status" value="1"/>
</dbReference>
<gene>
    <name evidence="1" type="ORF">VF08_25245</name>
</gene>
<organism evidence="1 2">
    <name type="scientific">Nostoc linckia z8</name>
    <dbReference type="NCBI Taxonomy" id="1628746"/>
    <lineage>
        <taxon>Bacteria</taxon>
        <taxon>Bacillati</taxon>
        <taxon>Cyanobacteriota</taxon>
        <taxon>Cyanophyceae</taxon>
        <taxon>Nostocales</taxon>
        <taxon>Nostocaceae</taxon>
        <taxon>Nostoc</taxon>
    </lineage>
</organism>
<dbReference type="InterPro" id="IPR008775">
    <property type="entry name" value="Phytyl_CoA_dOase-like"/>
</dbReference>
<evidence type="ECO:0000313" key="1">
    <source>
        <dbReference type="EMBL" id="PHJ99597.1"/>
    </source>
</evidence>
<dbReference type="GeneID" id="57096510"/>